<dbReference type="Proteomes" id="UP000188836">
    <property type="component" value="Unassembled WGS sequence"/>
</dbReference>
<dbReference type="CDD" id="cd06214">
    <property type="entry name" value="PA_degradation_oxidoreductase_like"/>
    <property type="match status" value="1"/>
</dbReference>
<evidence type="ECO:0000259" key="9">
    <source>
        <dbReference type="PROSITE" id="PS51085"/>
    </source>
</evidence>
<name>A0A1V2TB25_9NOCA</name>
<dbReference type="PROSITE" id="PS51384">
    <property type="entry name" value="FAD_FR"/>
    <property type="match status" value="1"/>
</dbReference>
<dbReference type="GO" id="GO:0046872">
    <property type="term" value="F:metal ion binding"/>
    <property type="evidence" value="ECO:0007669"/>
    <property type="project" value="UniProtKB-KW"/>
</dbReference>
<accession>A0A1V2TB25</accession>
<sequence>MASADARRSSRSLLLRVSEVIEETAEARSLVFDVPADAADRFSYRPGQFLTLRVPSEQTGSVARCYSLASSPVAGHRPKVTVKRTRDGYASNWLCDNIAVGDAIEVLPPAGTFTPTSLDHDFLLWAAGSGITPVMSILESALAAGSGQVTLCYANRDESAVIFADRLRELAARYPARLTIVHWLESLQGLPTAAQLAVFAAPFTGYESFLCGPAPFMDAVRAALTEVGVPRERIHAEVFSSLSGDPFQEPEADLAGLADTDSDPADAADVAVELDGAVHQLRWPRDRTLVDVMLARGLDVPYSCREGECGSCACTVLRGEVAMDNAGILDPEDIDAGYILGCQARPLTDELEIRF</sequence>
<evidence type="ECO:0000259" key="10">
    <source>
        <dbReference type="PROSITE" id="PS51384"/>
    </source>
</evidence>
<comment type="cofactor">
    <cofactor evidence="1">
        <name>FAD</name>
        <dbReference type="ChEBI" id="CHEBI:57692"/>
    </cofactor>
</comment>
<evidence type="ECO:0000256" key="5">
    <source>
        <dbReference type="ARBA" id="ARBA00022827"/>
    </source>
</evidence>
<dbReference type="InterPro" id="IPR001041">
    <property type="entry name" value="2Fe-2S_ferredoxin-type"/>
</dbReference>
<dbReference type="SUPFAM" id="SSF52343">
    <property type="entry name" value="Ferredoxin reductase-like, C-terminal NADP-linked domain"/>
    <property type="match status" value="1"/>
</dbReference>
<dbReference type="GO" id="GO:0050660">
    <property type="term" value="F:flavin adenine dinucleotide binding"/>
    <property type="evidence" value="ECO:0007669"/>
    <property type="project" value="TreeGrafter"/>
</dbReference>
<proteinExistence type="predicted"/>
<evidence type="ECO:0000256" key="1">
    <source>
        <dbReference type="ARBA" id="ARBA00001974"/>
    </source>
</evidence>
<dbReference type="Gene3D" id="2.40.30.10">
    <property type="entry name" value="Translation factors"/>
    <property type="match status" value="1"/>
</dbReference>
<dbReference type="Pfam" id="PF00970">
    <property type="entry name" value="FAD_binding_6"/>
    <property type="match status" value="1"/>
</dbReference>
<dbReference type="PANTHER" id="PTHR47354">
    <property type="entry name" value="NADH OXIDOREDUCTASE HCR"/>
    <property type="match status" value="1"/>
</dbReference>
<keyword evidence="7" id="KW-0408">Iron</keyword>
<feature type="domain" description="FAD-binding FR-type" evidence="10">
    <location>
        <begin position="10"/>
        <end position="116"/>
    </location>
</feature>
<evidence type="ECO:0000256" key="8">
    <source>
        <dbReference type="ARBA" id="ARBA00023014"/>
    </source>
</evidence>
<keyword evidence="2" id="KW-0285">Flavoprotein</keyword>
<dbReference type="EMBL" id="MUMY01000021">
    <property type="protein sequence ID" value="ONM46658.1"/>
    <property type="molecule type" value="Genomic_DNA"/>
</dbReference>
<dbReference type="InterPro" id="IPR017938">
    <property type="entry name" value="Riboflavin_synthase-like_b-brl"/>
</dbReference>
<organism evidence="11 12">
    <name type="scientific">Nocardia donostiensis</name>
    <dbReference type="NCBI Taxonomy" id="1538463"/>
    <lineage>
        <taxon>Bacteria</taxon>
        <taxon>Bacillati</taxon>
        <taxon>Actinomycetota</taxon>
        <taxon>Actinomycetes</taxon>
        <taxon>Mycobacteriales</taxon>
        <taxon>Nocardiaceae</taxon>
        <taxon>Nocardia</taxon>
    </lineage>
</organism>
<dbReference type="AlphaFoldDB" id="A0A1V2TB25"/>
<dbReference type="InterPro" id="IPR001709">
    <property type="entry name" value="Flavoprot_Pyr_Nucl_cyt_Rdtase"/>
</dbReference>
<dbReference type="InterPro" id="IPR012675">
    <property type="entry name" value="Beta-grasp_dom_sf"/>
</dbReference>
<comment type="caution">
    <text evidence="11">The sequence shown here is derived from an EMBL/GenBank/DDBJ whole genome shotgun (WGS) entry which is preliminary data.</text>
</comment>
<evidence type="ECO:0000313" key="12">
    <source>
        <dbReference type="Proteomes" id="UP000188836"/>
    </source>
</evidence>
<evidence type="ECO:0000256" key="4">
    <source>
        <dbReference type="ARBA" id="ARBA00022723"/>
    </source>
</evidence>
<gene>
    <name evidence="11" type="ORF">B0T46_21505</name>
</gene>
<dbReference type="InterPro" id="IPR006058">
    <property type="entry name" value="2Fe2S_fd_BS"/>
</dbReference>
<keyword evidence="6" id="KW-0560">Oxidoreductase</keyword>
<dbReference type="STRING" id="1538463.B0T36_23095"/>
<dbReference type="InterPro" id="IPR017927">
    <property type="entry name" value="FAD-bd_FR_type"/>
</dbReference>
<dbReference type="InterPro" id="IPR036010">
    <property type="entry name" value="2Fe-2S_ferredoxin-like_sf"/>
</dbReference>
<dbReference type="Pfam" id="PF00111">
    <property type="entry name" value="Fer2"/>
    <property type="match status" value="1"/>
</dbReference>
<dbReference type="GO" id="GO:0051537">
    <property type="term" value="F:2 iron, 2 sulfur cluster binding"/>
    <property type="evidence" value="ECO:0007669"/>
    <property type="project" value="UniProtKB-KW"/>
</dbReference>
<dbReference type="InterPro" id="IPR008333">
    <property type="entry name" value="Cbr1-like_FAD-bd_dom"/>
</dbReference>
<keyword evidence="5" id="KW-0274">FAD</keyword>
<evidence type="ECO:0000313" key="11">
    <source>
        <dbReference type="EMBL" id="ONM46658.1"/>
    </source>
</evidence>
<dbReference type="PROSITE" id="PS51085">
    <property type="entry name" value="2FE2S_FER_2"/>
    <property type="match status" value="1"/>
</dbReference>
<dbReference type="OrthoDB" id="9796486at2"/>
<dbReference type="RefSeq" id="WP_077120278.1">
    <property type="nucleotide sequence ID" value="NZ_LOKT01000020.1"/>
</dbReference>
<evidence type="ECO:0000256" key="7">
    <source>
        <dbReference type="ARBA" id="ARBA00023004"/>
    </source>
</evidence>
<feature type="domain" description="2Fe-2S ferredoxin-type" evidence="9">
    <location>
        <begin position="268"/>
        <end position="355"/>
    </location>
</feature>
<dbReference type="Gene3D" id="3.10.20.30">
    <property type="match status" value="1"/>
</dbReference>
<dbReference type="SUPFAM" id="SSF63380">
    <property type="entry name" value="Riboflavin synthase domain-like"/>
    <property type="match status" value="1"/>
</dbReference>
<dbReference type="Pfam" id="PF00175">
    <property type="entry name" value="NAD_binding_1"/>
    <property type="match status" value="1"/>
</dbReference>
<protein>
    <submittedName>
        <fullName evidence="11">3-ketosteroid-9-alpha-hydroxylase</fullName>
    </submittedName>
</protein>
<dbReference type="PANTHER" id="PTHR47354:SF8">
    <property type="entry name" value="1,2-PHENYLACETYL-COA EPOXIDASE, SUBUNIT E"/>
    <property type="match status" value="1"/>
</dbReference>
<dbReference type="PROSITE" id="PS00197">
    <property type="entry name" value="2FE2S_FER_1"/>
    <property type="match status" value="1"/>
</dbReference>
<dbReference type="SUPFAM" id="SSF54292">
    <property type="entry name" value="2Fe-2S ferredoxin-like"/>
    <property type="match status" value="1"/>
</dbReference>
<evidence type="ECO:0000256" key="6">
    <source>
        <dbReference type="ARBA" id="ARBA00023002"/>
    </source>
</evidence>
<keyword evidence="4" id="KW-0479">Metal-binding</keyword>
<evidence type="ECO:0000256" key="2">
    <source>
        <dbReference type="ARBA" id="ARBA00022630"/>
    </source>
</evidence>
<evidence type="ECO:0000256" key="3">
    <source>
        <dbReference type="ARBA" id="ARBA00022714"/>
    </source>
</evidence>
<keyword evidence="3" id="KW-0001">2Fe-2S</keyword>
<dbReference type="GO" id="GO:0016491">
    <property type="term" value="F:oxidoreductase activity"/>
    <property type="evidence" value="ECO:0007669"/>
    <property type="project" value="UniProtKB-KW"/>
</dbReference>
<dbReference type="CDD" id="cd00207">
    <property type="entry name" value="fer2"/>
    <property type="match status" value="1"/>
</dbReference>
<dbReference type="InterPro" id="IPR050415">
    <property type="entry name" value="MRET"/>
</dbReference>
<dbReference type="InterPro" id="IPR039261">
    <property type="entry name" value="FNR_nucleotide-bd"/>
</dbReference>
<keyword evidence="8" id="KW-0411">Iron-sulfur</keyword>
<dbReference type="PRINTS" id="PR00371">
    <property type="entry name" value="FPNCR"/>
</dbReference>
<dbReference type="Gene3D" id="3.40.50.80">
    <property type="entry name" value="Nucleotide-binding domain of ferredoxin-NADP reductase (FNR) module"/>
    <property type="match status" value="1"/>
</dbReference>
<dbReference type="InterPro" id="IPR001433">
    <property type="entry name" value="OxRdtase_FAD/NAD-bd"/>
</dbReference>
<keyword evidence="12" id="KW-1185">Reference proteome</keyword>
<dbReference type="PRINTS" id="PR00410">
    <property type="entry name" value="PHEHYDRXLASE"/>
</dbReference>
<reference evidence="11 12" key="1">
    <citation type="journal article" date="2016" name="Antonie Van Leeuwenhoek">
        <title>Nocardia donostiensis sp. nov., isolated from human respiratory specimens.</title>
        <authorList>
            <person name="Ercibengoa M."/>
            <person name="Bell M."/>
            <person name="Marimon J.M."/>
            <person name="Humrighouse B."/>
            <person name="Klenk H.P."/>
            <person name="Potter G."/>
            <person name="Perez-Trallero E."/>
        </authorList>
    </citation>
    <scope>NUCLEOTIDE SEQUENCE [LARGE SCALE GENOMIC DNA]</scope>
    <source>
        <strain evidence="11 12">X1655</strain>
    </source>
</reference>